<dbReference type="Pfam" id="PF01165">
    <property type="entry name" value="Ribosomal_S21"/>
    <property type="match status" value="1"/>
</dbReference>
<evidence type="ECO:0000256" key="2">
    <source>
        <dbReference type="ARBA" id="ARBA00022980"/>
    </source>
</evidence>
<dbReference type="InterPro" id="IPR038380">
    <property type="entry name" value="Ribosomal_bS21_sf"/>
</dbReference>
<dbReference type="PRINTS" id="PR00976">
    <property type="entry name" value="RIBOSOMALS21"/>
</dbReference>
<evidence type="ECO:0000256" key="1">
    <source>
        <dbReference type="ARBA" id="ARBA00006640"/>
    </source>
</evidence>
<name>A0A5C4S438_PROVB</name>
<feature type="compositionally biased region" description="Basic residues" evidence="7">
    <location>
        <begin position="48"/>
        <end position="57"/>
    </location>
</feature>
<dbReference type="GO" id="GO:1990904">
    <property type="term" value="C:ribonucleoprotein complex"/>
    <property type="evidence" value="ECO:0007669"/>
    <property type="project" value="UniProtKB-KW"/>
</dbReference>
<dbReference type="InterPro" id="IPR001911">
    <property type="entry name" value="Ribosomal_bS21"/>
</dbReference>
<keyword evidence="3 5" id="KW-0687">Ribonucleoprotein</keyword>
<reference evidence="8 9" key="1">
    <citation type="submission" date="2019-05" db="EMBL/GenBank/DDBJ databases">
        <title>Draft Whole-Genome sequence of the green sulfur bacterium Prosthecochloris vibrioformis DSM 260.</title>
        <authorList>
            <person name="Meyer T.E."/>
            <person name="Kyndt J.A."/>
        </authorList>
    </citation>
    <scope>NUCLEOTIDE SEQUENCE [LARGE SCALE GENOMIC DNA]</scope>
    <source>
        <strain evidence="8 9">DSM 260</strain>
    </source>
</reference>
<dbReference type="GO" id="GO:0006412">
    <property type="term" value="P:translation"/>
    <property type="evidence" value="ECO:0007669"/>
    <property type="project" value="UniProtKB-UniRule"/>
</dbReference>
<dbReference type="NCBIfam" id="TIGR00030">
    <property type="entry name" value="S21p"/>
    <property type="match status" value="1"/>
</dbReference>
<dbReference type="Gene3D" id="1.20.5.1150">
    <property type="entry name" value="Ribosomal protein S8"/>
    <property type="match status" value="1"/>
</dbReference>
<dbReference type="GO" id="GO:0003735">
    <property type="term" value="F:structural constituent of ribosome"/>
    <property type="evidence" value="ECO:0007669"/>
    <property type="project" value="InterPro"/>
</dbReference>
<feature type="region of interest" description="Disordered" evidence="7">
    <location>
        <begin position="44"/>
        <end position="65"/>
    </location>
</feature>
<evidence type="ECO:0000256" key="5">
    <source>
        <dbReference type="HAMAP-Rule" id="MF_00358"/>
    </source>
</evidence>
<dbReference type="RefSeq" id="WP_068867892.1">
    <property type="nucleotide sequence ID" value="NZ_VDCI01000001.1"/>
</dbReference>
<dbReference type="GO" id="GO:0005840">
    <property type="term" value="C:ribosome"/>
    <property type="evidence" value="ECO:0007669"/>
    <property type="project" value="UniProtKB-KW"/>
</dbReference>
<keyword evidence="9" id="KW-1185">Reference proteome</keyword>
<dbReference type="HAMAP" id="MF_00358">
    <property type="entry name" value="Ribosomal_bS21"/>
    <property type="match status" value="1"/>
</dbReference>
<dbReference type="AlphaFoldDB" id="A0A5C4S438"/>
<evidence type="ECO:0000313" key="8">
    <source>
        <dbReference type="EMBL" id="TNJ37877.1"/>
    </source>
</evidence>
<evidence type="ECO:0000313" key="9">
    <source>
        <dbReference type="Proteomes" id="UP000309544"/>
    </source>
</evidence>
<evidence type="ECO:0000256" key="3">
    <source>
        <dbReference type="ARBA" id="ARBA00023274"/>
    </source>
</evidence>
<organism evidence="8 9">
    <name type="scientific">Prosthecochloris vibrioformis</name>
    <name type="common">Chlorobium vibrioforme</name>
    <dbReference type="NCBI Taxonomy" id="1098"/>
    <lineage>
        <taxon>Bacteria</taxon>
        <taxon>Pseudomonadati</taxon>
        <taxon>Chlorobiota</taxon>
        <taxon>Chlorobiia</taxon>
        <taxon>Chlorobiales</taxon>
        <taxon>Chlorobiaceae</taxon>
        <taxon>Prosthecochloris</taxon>
    </lineage>
</organism>
<gene>
    <name evidence="5 8" type="primary">rpsU</name>
    <name evidence="8" type="ORF">FGF68_01490</name>
</gene>
<protein>
    <recommendedName>
        <fullName evidence="4 5">Small ribosomal subunit protein bS21</fullName>
    </recommendedName>
</protein>
<evidence type="ECO:0000256" key="4">
    <source>
        <dbReference type="ARBA" id="ARBA00035135"/>
    </source>
</evidence>
<dbReference type="EMBL" id="VDCI01000001">
    <property type="protein sequence ID" value="TNJ37877.1"/>
    <property type="molecule type" value="Genomic_DNA"/>
</dbReference>
<sequence>MVSVQINDNESIDRMLKRFKKKYERAGVLKEYRKKAYFVKPSVDDRLKRSRSKRRAQRANEERNS</sequence>
<comment type="caution">
    <text evidence="8">The sequence shown here is derived from an EMBL/GenBank/DDBJ whole genome shotgun (WGS) entry which is preliminary data.</text>
</comment>
<dbReference type="Proteomes" id="UP000309544">
    <property type="component" value="Unassembled WGS sequence"/>
</dbReference>
<evidence type="ECO:0000256" key="6">
    <source>
        <dbReference type="RuleBase" id="RU000667"/>
    </source>
</evidence>
<proteinExistence type="inferred from homology"/>
<accession>A0A5C4S438</accession>
<evidence type="ECO:0000256" key="7">
    <source>
        <dbReference type="SAM" id="MobiDB-lite"/>
    </source>
</evidence>
<comment type="similarity">
    <text evidence="1 5 6">Belongs to the bacterial ribosomal protein bS21 family.</text>
</comment>
<keyword evidence="2 5" id="KW-0689">Ribosomal protein</keyword>